<name>A0A371R7G6_9PROT</name>
<gene>
    <name evidence="1" type="ORF">DX908_16000</name>
</gene>
<organism evidence="1 2">
    <name type="scientific">Parvularcula marina</name>
    <dbReference type="NCBI Taxonomy" id="2292771"/>
    <lineage>
        <taxon>Bacteria</taxon>
        <taxon>Pseudomonadati</taxon>
        <taxon>Pseudomonadota</taxon>
        <taxon>Alphaproteobacteria</taxon>
        <taxon>Parvularculales</taxon>
        <taxon>Parvularculaceae</taxon>
        <taxon>Parvularcula</taxon>
    </lineage>
</organism>
<comment type="caution">
    <text evidence="1">The sequence shown here is derived from an EMBL/GenBank/DDBJ whole genome shotgun (WGS) entry which is preliminary data.</text>
</comment>
<protein>
    <submittedName>
        <fullName evidence="1">MMPL family transporter</fullName>
    </submittedName>
</protein>
<keyword evidence="2" id="KW-1185">Reference proteome</keyword>
<dbReference type="AlphaFoldDB" id="A0A371R7G6"/>
<proteinExistence type="predicted"/>
<accession>A0A371R7G6</accession>
<dbReference type="EMBL" id="QUQO01000015">
    <property type="protein sequence ID" value="RFB01396.1"/>
    <property type="molecule type" value="Genomic_DNA"/>
</dbReference>
<dbReference type="InParanoid" id="A0A371R7G6"/>
<dbReference type="Proteomes" id="UP000264589">
    <property type="component" value="Unassembled WGS sequence"/>
</dbReference>
<feature type="non-terminal residue" evidence="1">
    <location>
        <position position="1"/>
    </location>
</feature>
<evidence type="ECO:0000313" key="2">
    <source>
        <dbReference type="Proteomes" id="UP000264589"/>
    </source>
</evidence>
<sequence>MTQRWQDTPRTAAKVRDWIARVNDVLGDVTARRTVRVTADTNVNALPQLERSVALAAVGLSEGTEIVFFDRFDQFAEAEDEAAFLTAVTRLADASTTLLFGTGRPVTLASSIDRGERNVIVVDLYLLAPEGLLR</sequence>
<evidence type="ECO:0000313" key="1">
    <source>
        <dbReference type="EMBL" id="RFB01396.1"/>
    </source>
</evidence>
<reference evidence="1 2" key="1">
    <citation type="submission" date="2018-08" db="EMBL/GenBank/DDBJ databases">
        <title>Parvularcula sp. SM1705, isolated from surface water of the South Sea China.</title>
        <authorList>
            <person name="Sun L."/>
        </authorList>
    </citation>
    <scope>NUCLEOTIDE SEQUENCE [LARGE SCALE GENOMIC DNA]</scope>
    <source>
        <strain evidence="1 2">SM1705</strain>
    </source>
</reference>